<evidence type="ECO:0000313" key="12">
    <source>
        <dbReference type="Proteomes" id="UP000319731"/>
    </source>
</evidence>
<keyword evidence="7" id="KW-0539">Nucleus</keyword>
<evidence type="ECO:0000256" key="9">
    <source>
        <dbReference type="SAM" id="MobiDB-lite"/>
    </source>
</evidence>
<evidence type="ECO:0000256" key="7">
    <source>
        <dbReference type="ARBA" id="ARBA00023242"/>
    </source>
</evidence>
<evidence type="ECO:0000256" key="5">
    <source>
        <dbReference type="ARBA" id="ARBA00022737"/>
    </source>
</evidence>
<dbReference type="SUPFAM" id="SSF48371">
    <property type="entry name" value="ARM repeat"/>
    <property type="match status" value="1"/>
</dbReference>
<comment type="similarity">
    <text evidence="8">Belongs to the importin beta family. Importin beta-2 subfamily.</text>
</comment>
<feature type="compositionally biased region" description="Acidic residues" evidence="9">
    <location>
        <begin position="371"/>
        <end position="390"/>
    </location>
</feature>
<proteinExistence type="inferred from homology"/>
<evidence type="ECO:0000256" key="1">
    <source>
        <dbReference type="ARBA" id="ARBA00004123"/>
    </source>
</evidence>
<keyword evidence="5" id="KW-0677">Repeat</keyword>
<dbReference type="GO" id="GO:0031981">
    <property type="term" value="C:nuclear lumen"/>
    <property type="evidence" value="ECO:0007669"/>
    <property type="project" value="UniProtKB-ARBA"/>
</dbReference>
<dbReference type="GeneID" id="42004522"/>
<evidence type="ECO:0000313" key="11">
    <source>
        <dbReference type="EMBL" id="TPX33899.1"/>
    </source>
</evidence>
<evidence type="ECO:0000259" key="10">
    <source>
        <dbReference type="PROSITE" id="PS50166"/>
    </source>
</evidence>
<dbReference type="InterPro" id="IPR057672">
    <property type="entry name" value="TPR_IPO4/5"/>
</dbReference>
<dbReference type="STRING" id="1806994.A0A507C481"/>
<dbReference type="Pfam" id="PF13513">
    <property type="entry name" value="HEAT_EZ"/>
    <property type="match status" value="1"/>
</dbReference>
<protein>
    <recommendedName>
        <fullName evidence="10">Importin N-terminal domain-containing protein</fullName>
    </recommendedName>
</protein>
<dbReference type="FunFam" id="1.25.10.10:FF:000028">
    <property type="entry name" value="Transportin-1 isoform 1"/>
    <property type="match status" value="1"/>
</dbReference>
<comment type="caution">
    <text evidence="11">The sequence shown here is derived from an EMBL/GenBank/DDBJ whole genome shotgun (WGS) entry which is preliminary data.</text>
</comment>
<dbReference type="InterPro" id="IPR011989">
    <property type="entry name" value="ARM-like"/>
</dbReference>
<dbReference type="GO" id="GO:0006606">
    <property type="term" value="P:protein import into nucleus"/>
    <property type="evidence" value="ECO:0007669"/>
    <property type="project" value="InterPro"/>
</dbReference>
<dbReference type="RefSeq" id="XP_031024783.1">
    <property type="nucleotide sequence ID" value="XM_031169225.1"/>
</dbReference>
<evidence type="ECO:0000256" key="8">
    <source>
        <dbReference type="ARBA" id="ARBA00038423"/>
    </source>
</evidence>
<dbReference type="OrthoDB" id="951172at2759"/>
<evidence type="ECO:0000256" key="4">
    <source>
        <dbReference type="ARBA" id="ARBA00022490"/>
    </source>
</evidence>
<keyword evidence="3" id="KW-0813">Transport</keyword>
<gene>
    <name evidence="11" type="ORF">SmJEL517_g03297</name>
</gene>
<dbReference type="Gene3D" id="1.25.10.10">
    <property type="entry name" value="Leucine-rich Repeat Variant"/>
    <property type="match status" value="2"/>
</dbReference>
<keyword evidence="12" id="KW-1185">Reference proteome</keyword>
<dbReference type="Proteomes" id="UP000319731">
    <property type="component" value="Unassembled WGS sequence"/>
</dbReference>
<evidence type="ECO:0000256" key="6">
    <source>
        <dbReference type="ARBA" id="ARBA00022927"/>
    </source>
</evidence>
<dbReference type="PROSITE" id="PS50166">
    <property type="entry name" value="IMPORTIN_B_NT"/>
    <property type="match status" value="1"/>
</dbReference>
<accession>A0A507C481</accession>
<dbReference type="GO" id="GO:0005737">
    <property type="term" value="C:cytoplasm"/>
    <property type="evidence" value="ECO:0007669"/>
    <property type="project" value="UniProtKB-SubCell"/>
</dbReference>
<feature type="domain" description="Importin N-terminal" evidence="10">
    <location>
        <begin position="33"/>
        <end position="104"/>
    </location>
</feature>
<keyword evidence="4" id="KW-0963">Cytoplasm</keyword>
<feature type="region of interest" description="Disordered" evidence="9">
    <location>
        <begin position="323"/>
        <end position="390"/>
    </location>
</feature>
<dbReference type="PANTHER" id="PTHR10527">
    <property type="entry name" value="IMPORTIN BETA"/>
    <property type="match status" value="1"/>
</dbReference>
<evidence type="ECO:0000256" key="3">
    <source>
        <dbReference type="ARBA" id="ARBA00022448"/>
    </source>
</evidence>
<keyword evidence="6" id="KW-0653">Protein transport</keyword>
<sequence length="925" mass="102600">MATSWTPRSEGLQQLMQILQGCQAPDANTRKQSTEALTSFERVPDFNNYLAYILTHVTTPDMNTTNIRATAGLALKNNIRMNYEAIPAATLEYVKFCVLNAIADGIPAIRSTAGTIITTLVARGGIQAWPEVLPKLMECLNHPVETIVEGAFGALQKICEDSARILSSDPSRPLDFMIPKFISYIDHASIKVRVFAITCINQFILLRSNALMINMDAFIQKLYSQVNTNDPDIRKSICQAITYILEVKPEGLMPELDNVVQFMLYCTQSEDESVALEACEFWLAFAEQDGLVDFLEPLLPRIVPVLLKGMVYSEEDIITLGGATDDDAAVPDADHEIRPRHHRAKTRAAEGTAGSGAAVPSQPKAANGANGEEDDDEDDEDDDDEDDDEAYGEWNLRKCSAAALDVLATVFADKLLITLLPLLKGELFSDQWQHRECGILALGAVAEGCLNEMERHLPTLVPYLISLLNDPKPLVRAITCWTLGRYSRWTVHPPPDINQADHQRVYLHPLVEGLLAKVLDKNKRVQEAGCSAFATLEEEATYELVPFLDTILRTLAYAFQTYQHKNLLILYDAVGTLADSVGHHLNQPAFIEILMPPLIAFWQRLGDDDRDLFPLLECLSSVATALGPGFAPFTGPVFQRCLTLIEGTLRQDALYRANPASIEAPDKDFMIVALDLLSGMTQGLGAAIEPFVANSSPSLVQLLAHCMNDPASEVKQSAFALLGDLSISAFSHIRPHLNQFLPMVINHIDPNADPSWISVCNNATWATGEISLQYGDQMQQWIQPLLDRLIPILLNDHTSRTLLENAAITIGRLGFVAPAQVAPFLPQFLPTWCTVSRSIKDNQEKESAFRGLCRMAEANPQGVSQHFVYFCDALCLWERLPPDLNEVFRNILTMFKNMAGNEQWAALSGNFPMHVRKRLTDRYGL</sequence>
<dbReference type="SMART" id="SM00913">
    <property type="entry name" value="IBN_N"/>
    <property type="match status" value="1"/>
</dbReference>
<dbReference type="InterPro" id="IPR040122">
    <property type="entry name" value="Importin_beta"/>
</dbReference>
<evidence type="ECO:0000256" key="2">
    <source>
        <dbReference type="ARBA" id="ARBA00004496"/>
    </source>
</evidence>
<reference evidence="11 12" key="1">
    <citation type="journal article" date="2019" name="Sci. Rep.">
        <title>Comparative genomics of chytrid fungi reveal insights into the obligate biotrophic and pathogenic lifestyle of Synchytrium endobioticum.</title>
        <authorList>
            <person name="van de Vossenberg B.T.L.H."/>
            <person name="Warris S."/>
            <person name="Nguyen H.D.T."/>
            <person name="van Gent-Pelzer M.P.E."/>
            <person name="Joly D.L."/>
            <person name="van de Geest H.C."/>
            <person name="Bonants P.J.M."/>
            <person name="Smith D.S."/>
            <person name="Levesque C.A."/>
            <person name="van der Lee T.A.J."/>
        </authorList>
    </citation>
    <scope>NUCLEOTIDE SEQUENCE [LARGE SCALE GENOMIC DNA]</scope>
    <source>
        <strain evidence="11 12">JEL517</strain>
    </source>
</reference>
<dbReference type="InterPro" id="IPR016024">
    <property type="entry name" value="ARM-type_fold"/>
</dbReference>
<dbReference type="Pfam" id="PF03810">
    <property type="entry name" value="IBN_N"/>
    <property type="match status" value="1"/>
</dbReference>
<dbReference type="EMBL" id="QEAO01000017">
    <property type="protein sequence ID" value="TPX33899.1"/>
    <property type="molecule type" value="Genomic_DNA"/>
</dbReference>
<organism evidence="11 12">
    <name type="scientific">Synchytrium microbalum</name>
    <dbReference type="NCBI Taxonomy" id="1806994"/>
    <lineage>
        <taxon>Eukaryota</taxon>
        <taxon>Fungi</taxon>
        <taxon>Fungi incertae sedis</taxon>
        <taxon>Chytridiomycota</taxon>
        <taxon>Chytridiomycota incertae sedis</taxon>
        <taxon>Chytridiomycetes</taxon>
        <taxon>Synchytriales</taxon>
        <taxon>Synchytriaceae</taxon>
        <taxon>Synchytrium</taxon>
    </lineage>
</organism>
<name>A0A507C481_9FUNG</name>
<dbReference type="Pfam" id="PF25780">
    <property type="entry name" value="TPR_IPO5"/>
    <property type="match status" value="1"/>
</dbReference>
<dbReference type="AlphaFoldDB" id="A0A507C481"/>
<dbReference type="GO" id="GO:0031267">
    <property type="term" value="F:small GTPase binding"/>
    <property type="evidence" value="ECO:0007669"/>
    <property type="project" value="InterPro"/>
</dbReference>
<comment type="subcellular location">
    <subcellularLocation>
        <location evidence="2">Cytoplasm</location>
    </subcellularLocation>
    <subcellularLocation>
        <location evidence="1">Nucleus</location>
    </subcellularLocation>
</comment>
<dbReference type="InterPro" id="IPR001494">
    <property type="entry name" value="Importin-beta_N"/>
</dbReference>